<accession>A0A1G9BBY6</accession>
<dbReference type="InterPro" id="IPR000847">
    <property type="entry name" value="LysR_HTH_N"/>
</dbReference>
<evidence type="ECO:0000256" key="1">
    <source>
        <dbReference type="ARBA" id="ARBA00009437"/>
    </source>
</evidence>
<evidence type="ECO:0000256" key="3">
    <source>
        <dbReference type="ARBA" id="ARBA00023125"/>
    </source>
</evidence>
<dbReference type="SUPFAM" id="SSF46785">
    <property type="entry name" value="Winged helix' DNA-binding domain"/>
    <property type="match status" value="1"/>
</dbReference>
<dbReference type="EMBL" id="FNFV01000002">
    <property type="protein sequence ID" value="SDK36969.1"/>
    <property type="molecule type" value="Genomic_DNA"/>
</dbReference>
<dbReference type="GO" id="GO:0003677">
    <property type="term" value="F:DNA binding"/>
    <property type="evidence" value="ECO:0007669"/>
    <property type="project" value="UniProtKB-KW"/>
</dbReference>
<name>A0A1G9BBY6_9RHOB</name>
<reference evidence="9" key="1">
    <citation type="submission" date="2016-10" db="EMBL/GenBank/DDBJ databases">
        <authorList>
            <person name="Varghese N."/>
            <person name="Submissions S."/>
        </authorList>
    </citation>
    <scope>NUCLEOTIDE SEQUENCE [LARGE SCALE GENOMIC DNA]</scope>
    <source>
        <strain evidence="9">CGMCC 1.10789</strain>
    </source>
</reference>
<dbReference type="OrthoDB" id="9775392at2"/>
<feature type="domain" description="HTH lysR-type" evidence="7">
    <location>
        <begin position="3"/>
        <end position="60"/>
    </location>
</feature>
<dbReference type="SUPFAM" id="SSF53850">
    <property type="entry name" value="Periplasmic binding protein-like II"/>
    <property type="match status" value="1"/>
</dbReference>
<keyword evidence="4" id="KW-0010">Activator</keyword>
<gene>
    <name evidence="8" type="ORF">SAMN05216257_102488</name>
</gene>
<organism evidence="8 9">
    <name type="scientific">Meinhardsimonia xiamenensis</name>
    <dbReference type="NCBI Taxonomy" id="990712"/>
    <lineage>
        <taxon>Bacteria</taxon>
        <taxon>Pseudomonadati</taxon>
        <taxon>Pseudomonadota</taxon>
        <taxon>Alphaproteobacteria</taxon>
        <taxon>Rhodobacterales</taxon>
        <taxon>Paracoccaceae</taxon>
        <taxon>Meinhardsimonia</taxon>
    </lineage>
</organism>
<keyword evidence="2" id="KW-0805">Transcription regulation</keyword>
<evidence type="ECO:0000313" key="8">
    <source>
        <dbReference type="EMBL" id="SDK36969.1"/>
    </source>
</evidence>
<sequence>MNITLRQLDYLMALAQTRHFGRAAEACHVTQPALSTQIRELEARLGATLIERGGREVRLTPVGEEVLAAARSIRRELERIEQAVTRRVGLDGRLRLGVIPTVAPYLLPHAIPLLRAGRPSLDLRVREARTGELVEGLLEGRLDAAVMALPAGRPGLEEAPLFEERFLLAGTRGELARLAEGRMPSPRGLDPDRLLLLEEGHCLADQALEVCGIDRASLGTDLGAASLSTLTRLAAEGFGLTLLPEIAVAAETAAAPGLAVMRFAAPEPVRRIGLVRRARASRIDGADGRRPQGAGWQDDWFDELAHLFARAGRAAVAEARHALAANPACAAADGGARGDALEDGQDVGERHA</sequence>
<dbReference type="Pfam" id="PF03466">
    <property type="entry name" value="LysR_substrate"/>
    <property type="match status" value="1"/>
</dbReference>
<evidence type="ECO:0000256" key="4">
    <source>
        <dbReference type="ARBA" id="ARBA00023159"/>
    </source>
</evidence>
<dbReference type="STRING" id="990712.SAMN05216257_102488"/>
<comment type="similarity">
    <text evidence="1">Belongs to the LysR transcriptional regulatory family.</text>
</comment>
<dbReference type="PANTHER" id="PTHR30346:SF26">
    <property type="entry name" value="HYDROGEN PEROXIDE-INDUCIBLE GENES ACTIVATOR"/>
    <property type="match status" value="1"/>
</dbReference>
<dbReference type="InterPro" id="IPR036390">
    <property type="entry name" value="WH_DNA-bd_sf"/>
</dbReference>
<dbReference type="Proteomes" id="UP000199328">
    <property type="component" value="Unassembled WGS sequence"/>
</dbReference>
<evidence type="ECO:0000313" key="9">
    <source>
        <dbReference type="Proteomes" id="UP000199328"/>
    </source>
</evidence>
<dbReference type="AlphaFoldDB" id="A0A1G9BBY6"/>
<dbReference type="PROSITE" id="PS50931">
    <property type="entry name" value="HTH_LYSR"/>
    <property type="match status" value="1"/>
</dbReference>
<feature type="region of interest" description="Disordered" evidence="6">
    <location>
        <begin position="331"/>
        <end position="352"/>
    </location>
</feature>
<dbReference type="Gene3D" id="3.40.190.10">
    <property type="entry name" value="Periplasmic binding protein-like II"/>
    <property type="match status" value="2"/>
</dbReference>
<proteinExistence type="inferred from homology"/>
<evidence type="ECO:0000256" key="2">
    <source>
        <dbReference type="ARBA" id="ARBA00023015"/>
    </source>
</evidence>
<dbReference type="PRINTS" id="PR00039">
    <property type="entry name" value="HTHLYSR"/>
</dbReference>
<dbReference type="InterPro" id="IPR005119">
    <property type="entry name" value="LysR_subst-bd"/>
</dbReference>
<protein>
    <submittedName>
        <fullName evidence="8">LysR family transcriptional regulator, hydrogen peroxide-inducible genes activator</fullName>
    </submittedName>
</protein>
<dbReference type="FunFam" id="1.10.10.10:FF:000001">
    <property type="entry name" value="LysR family transcriptional regulator"/>
    <property type="match status" value="1"/>
</dbReference>
<keyword evidence="9" id="KW-1185">Reference proteome</keyword>
<dbReference type="GO" id="GO:0032993">
    <property type="term" value="C:protein-DNA complex"/>
    <property type="evidence" value="ECO:0007669"/>
    <property type="project" value="TreeGrafter"/>
</dbReference>
<dbReference type="PANTHER" id="PTHR30346">
    <property type="entry name" value="TRANSCRIPTIONAL DUAL REGULATOR HCAR-RELATED"/>
    <property type="match status" value="1"/>
</dbReference>
<dbReference type="InterPro" id="IPR036388">
    <property type="entry name" value="WH-like_DNA-bd_sf"/>
</dbReference>
<evidence type="ECO:0000259" key="7">
    <source>
        <dbReference type="PROSITE" id="PS50931"/>
    </source>
</evidence>
<dbReference type="Gene3D" id="1.10.10.10">
    <property type="entry name" value="Winged helix-like DNA-binding domain superfamily/Winged helix DNA-binding domain"/>
    <property type="match status" value="1"/>
</dbReference>
<keyword evidence="5" id="KW-0804">Transcription</keyword>
<dbReference type="CDD" id="cd08411">
    <property type="entry name" value="PBP2_OxyR"/>
    <property type="match status" value="1"/>
</dbReference>
<dbReference type="Pfam" id="PF00126">
    <property type="entry name" value="HTH_1"/>
    <property type="match status" value="1"/>
</dbReference>
<evidence type="ECO:0000256" key="5">
    <source>
        <dbReference type="ARBA" id="ARBA00023163"/>
    </source>
</evidence>
<evidence type="ECO:0000256" key="6">
    <source>
        <dbReference type="SAM" id="MobiDB-lite"/>
    </source>
</evidence>
<dbReference type="GO" id="GO:0003700">
    <property type="term" value="F:DNA-binding transcription factor activity"/>
    <property type="evidence" value="ECO:0007669"/>
    <property type="project" value="InterPro"/>
</dbReference>
<dbReference type="RefSeq" id="WP_092499221.1">
    <property type="nucleotide sequence ID" value="NZ_FNFV01000002.1"/>
</dbReference>
<keyword evidence="3" id="KW-0238">DNA-binding</keyword>